<evidence type="ECO:0000313" key="27">
    <source>
        <dbReference type="Proteomes" id="UP001234354"/>
    </source>
</evidence>
<comment type="catalytic activity">
    <reaction evidence="22">
        <text>7,8-dihydropteroate + L-glutamate + ATP = 7,8-dihydrofolate + ADP + phosphate + H(+)</text>
        <dbReference type="Rhea" id="RHEA:23584"/>
        <dbReference type="ChEBI" id="CHEBI:15378"/>
        <dbReference type="ChEBI" id="CHEBI:17839"/>
        <dbReference type="ChEBI" id="CHEBI:29985"/>
        <dbReference type="ChEBI" id="CHEBI:30616"/>
        <dbReference type="ChEBI" id="CHEBI:43474"/>
        <dbReference type="ChEBI" id="CHEBI:57451"/>
        <dbReference type="ChEBI" id="CHEBI:456216"/>
        <dbReference type="EC" id="6.3.2.12"/>
    </reaction>
</comment>
<dbReference type="InterPro" id="IPR036615">
    <property type="entry name" value="Mur_ligase_C_dom_sf"/>
</dbReference>
<comment type="pathway">
    <text evidence="3">Cofactor biosynthesis; tetrahydrofolate biosynthesis; 7,8-dihydrofolate from 2-amino-4-hydroxy-6-hydroxymethyl-7,8-dihydropteridine diphosphate and 4-aminobenzoate: step 2/2.</text>
</comment>
<feature type="domain" description="Mur ligase central" evidence="25">
    <location>
        <begin position="60"/>
        <end position="198"/>
    </location>
</feature>
<dbReference type="GO" id="GO:0046872">
    <property type="term" value="F:metal ion binding"/>
    <property type="evidence" value="ECO:0007669"/>
    <property type="project" value="UniProtKB-KW"/>
</dbReference>
<dbReference type="GO" id="GO:0005524">
    <property type="term" value="F:ATP binding"/>
    <property type="evidence" value="ECO:0007669"/>
    <property type="project" value="UniProtKB-KW"/>
</dbReference>
<dbReference type="GO" id="GO:0008841">
    <property type="term" value="F:dihydrofolate synthase activity"/>
    <property type="evidence" value="ECO:0007669"/>
    <property type="project" value="UniProtKB-EC"/>
</dbReference>
<evidence type="ECO:0000256" key="23">
    <source>
        <dbReference type="PIRNR" id="PIRNR001563"/>
    </source>
</evidence>
<dbReference type="InterPro" id="IPR001645">
    <property type="entry name" value="Folylpolyglutamate_synth"/>
</dbReference>
<evidence type="ECO:0000256" key="4">
    <source>
        <dbReference type="ARBA" id="ARBA00005150"/>
    </source>
</evidence>
<comment type="catalytic activity">
    <reaction evidence="20">
        <text>10-formyltetrahydrofolyl-(gamma-L-Glu)(n) + L-glutamate + ATP = 10-formyltetrahydrofolyl-(gamma-L-Glu)(n+1) + ADP + phosphate + H(+)</text>
        <dbReference type="Rhea" id="RHEA:51904"/>
        <dbReference type="Rhea" id="RHEA-COMP:13088"/>
        <dbReference type="Rhea" id="RHEA-COMP:14300"/>
        <dbReference type="ChEBI" id="CHEBI:15378"/>
        <dbReference type="ChEBI" id="CHEBI:29985"/>
        <dbReference type="ChEBI" id="CHEBI:30616"/>
        <dbReference type="ChEBI" id="CHEBI:43474"/>
        <dbReference type="ChEBI" id="CHEBI:134413"/>
        <dbReference type="ChEBI" id="CHEBI:456216"/>
        <dbReference type="EC" id="6.3.2.17"/>
    </reaction>
</comment>
<comment type="caution">
    <text evidence="26">The sequence shown here is derived from an EMBL/GenBank/DDBJ whole genome shotgun (WGS) entry which is preliminary data.</text>
</comment>
<evidence type="ECO:0000256" key="17">
    <source>
        <dbReference type="ARBA" id="ARBA00030592"/>
    </source>
</evidence>
<comment type="subunit">
    <text evidence="6">Monomer.</text>
</comment>
<dbReference type="FunFam" id="3.40.1190.10:FF:000004">
    <property type="entry name" value="Dihydrofolate synthase/folylpolyglutamate synthase"/>
    <property type="match status" value="1"/>
</dbReference>
<proteinExistence type="inferred from homology"/>
<evidence type="ECO:0000256" key="12">
    <source>
        <dbReference type="ARBA" id="ARBA00022741"/>
    </source>
</evidence>
<dbReference type="InterPro" id="IPR004101">
    <property type="entry name" value="Mur_ligase_C"/>
</dbReference>
<evidence type="ECO:0000256" key="16">
    <source>
        <dbReference type="ARBA" id="ARBA00030048"/>
    </source>
</evidence>
<evidence type="ECO:0000256" key="18">
    <source>
        <dbReference type="ARBA" id="ARBA00032510"/>
    </source>
</evidence>
<comment type="pathway">
    <text evidence="4">Cofactor biosynthesis; tetrahydrofolylpolyglutamate biosynthesis.</text>
</comment>
<keyword evidence="14" id="KW-0460">Magnesium</keyword>
<dbReference type="GO" id="GO:0004326">
    <property type="term" value="F:tetrahydrofolylpolyglutamate synthase activity"/>
    <property type="evidence" value="ECO:0007669"/>
    <property type="project" value="UniProtKB-EC"/>
</dbReference>
<comment type="catalytic activity">
    <reaction evidence="21">
        <text>(6R)-5,10-methylenetetrahydrofolyl-(gamma-L-Glu)(n) + L-glutamate + ATP = (6R)-5,10-methylenetetrahydrofolyl-(gamma-L-Glu)(n+1) + ADP + phosphate + H(+)</text>
        <dbReference type="Rhea" id="RHEA:51912"/>
        <dbReference type="Rhea" id="RHEA-COMP:13257"/>
        <dbReference type="Rhea" id="RHEA-COMP:13258"/>
        <dbReference type="ChEBI" id="CHEBI:15378"/>
        <dbReference type="ChEBI" id="CHEBI:29985"/>
        <dbReference type="ChEBI" id="CHEBI:30616"/>
        <dbReference type="ChEBI" id="CHEBI:43474"/>
        <dbReference type="ChEBI" id="CHEBI:136572"/>
        <dbReference type="ChEBI" id="CHEBI:456216"/>
        <dbReference type="EC" id="6.3.2.17"/>
    </reaction>
</comment>
<evidence type="ECO:0000256" key="3">
    <source>
        <dbReference type="ARBA" id="ARBA00004799"/>
    </source>
</evidence>
<dbReference type="EC" id="6.3.2.12" evidence="7"/>
<evidence type="ECO:0000256" key="11">
    <source>
        <dbReference type="ARBA" id="ARBA00022723"/>
    </source>
</evidence>
<evidence type="ECO:0000256" key="7">
    <source>
        <dbReference type="ARBA" id="ARBA00013023"/>
    </source>
</evidence>
<dbReference type="InterPro" id="IPR013221">
    <property type="entry name" value="Mur_ligase_cen"/>
</dbReference>
<comment type="function">
    <text evidence="2">Functions in two distinct reactions of the de novo folate biosynthetic pathway. Catalyzes the addition of a glutamate residue to dihydropteroate (7,8-dihydropteroate or H2Pte) to form dihydrofolate (7,8-dihydrofolate monoglutamate or H2Pte-Glu). Also catalyzes successive additions of L-glutamate to tetrahydrofolate or 10-formyltetrahydrofolate or 5,10-methylenetetrahydrofolate, leading to folylpolyglutamate derivatives.</text>
</comment>
<dbReference type="Pfam" id="PF02875">
    <property type="entry name" value="Mur_ligase_C"/>
    <property type="match status" value="1"/>
</dbReference>
<evidence type="ECO:0000313" key="26">
    <source>
        <dbReference type="EMBL" id="MDQ1119858.1"/>
    </source>
</evidence>
<dbReference type="SUPFAM" id="SSF53244">
    <property type="entry name" value="MurD-like peptide ligases, peptide-binding domain"/>
    <property type="match status" value="1"/>
</dbReference>
<dbReference type="NCBIfam" id="TIGR01499">
    <property type="entry name" value="folC"/>
    <property type="match status" value="1"/>
</dbReference>
<dbReference type="AlphaFoldDB" id="A0AAW8GE24"/>
<dbReference type="Pfam" id="PF08245">
    <property type="entry name" value="Mur_ligase_M"/>
    <property type="match status" value="1"/>
</dbReference>
<evidence type="ECO:0000256" key="1">
    <source>
        <dbReference type="ARBA" id="ARBA00001946"/>
    </source>
</evidence>
<evidence type="ECO:0000256" key="9">
    <source>
        <dbReference type="ARBA" id="ARBA00019357"/>
    </source>
</evidence>
<gene>
    <name evidence="26" type="ORF">QE383_002166</name>
</gene>
<accession>A0AAW8GE24</accession>
<keyword evidence="12 23" id="KW-0547">Nucleotide-binding</keyword>
<evidence type="ECO:0000256" key="22">
    <source>
        <dbReference type="ARBA" id="ARBA00049161"/>
    </source>
</evidence>
<evidence type="ECO:0000256" key="19">
    <source>
        <dbReference type="ARBA" id="ARBA00047493"/>
    </source>
</evidence>
<evidence type="ECO:0000256" key="2">
    <source>
        <dbReference type="ARBA" id="ARBA00002714"/>
    </source>
</evidence>
<dbReference type="PANTHER" id="PTHR11136">
    <property type="entry name" value="FOLYLPOLYGLUTAMATE SYNTHASE-RELATED"/>
    <property type="match status" value="1"/>
</dbReference>
<evidence type="ECO:0000256" key="15">
    <source>
        <dbReference type="ARBA" id="ARBA00022909"/>
    </source>
</evidence>
<name>A0AAW8GE24_9GAMM</name>
<keyword evidence="15" id="KW-0289">Folate biosynthesis</keyword>
<dbReference type="SUPFAM" id="SSF53623">
    <property type="entry name" value="MurD-like peptide ligases, catalytic domain"/>
    <property type="match status" value="1"/>
</dbReference>
<evidence type="ECO:0000256" key="5">
    <source>
        <dbReference type="ARBA" id="ARBA00008276"/>
    </source>
</evidence>
<evidence type="ECO:0000256" key="8">
    <source>
        <dbReference type="ARBA" id="ARBA00013025"/>
    </source>
</evidence>
<dbReference type="PIRSF" id="PIRSF001563">
    <property type="entry name" value="Folylpolyglu_synth"/>
    <property type="match status" value="1"/>
</dbReference>
<comment type="similarity">
    <text evidence="5 23">Belongs to the folylpolyglutamate synthase family.</text>
</comment>
<dbReference type="GO" id="GO:0005737">
    <property type="term" value="C:cytoplasm"/>
    <property type="evidence" value="ECO:0007669"/>
    <property type="project" value="TreeGrafter"/>
</dbReference>
<dbReference type="NCBIfam" id="NF008101">
    <property type="entry name" value="PRK10846.1"/>
    <property type="match status" value="1"/>
</dbReference>
<dbReference type="PANTHER" id="PTHR11136:SF0">
    <property type="entry name" value="DIHYDROFOLATE SYNTHETASE-RELATED"/>
    <property type="match status" value="1"/>
</dbReference>
<sequence>MAPPNVPHRTMSVPTSRSLADWLSYIQAQHPSAIELGLERVRAVAGAMGLGKPARQVVTVGGTNGKGSTVAFLEGIARAGGWKVGAYTSPHLRRYNERVRIDGVEADDAALVEGFEAVEAARGHTPLTYFEYGTLAALWLFQRAGLDLAVLEVGLGGRLDAVNVIDPDVAVITTVDIDHTDWLGADREAIGKEKAGIARPWTPLVLGEVTAPSSVLGHAYAIGAAVIQLGNDFFHEAAEDGQWRWREVGTELLLPALPLDAPAQRANAATAIAALRALPEELPASAFAAGIAQARVPGRLQRLERAGIEIRLDVGHNPQAARELAAFLDRHPARTLAVYAALSDKDAAGVVSALAGRVARWFLAGLEPGTPRGQDADALAARLAGTPAAAGERFAGIAEALHAALEAAAPGERVLVFGSFHTVAEALAVLDSGA</sequence>
<comment type="catalytic activity">
    <reaction evidence="19">
        <text>(6S)-5,6,7,8-tetrahydrofolyl-(gamma-L-Glu)(n) + L-glutamate + ATP = (6S)-5,6,7,8-tetrahydrofolyl-(gamma-L-Glu)(n+1) + ADP + phosphate + H(+)</text>
        <dbReference type="Rhea" id="RHEA:10580"/>
        <dbReference type="Rhea" id="RHEA-COMP:14738"/>
        <dbReference type="Rhea" id="RHEA-COMP:14740"/>
        <dbReference type="ChEBI" id="CHEBI:15378"/>
        <dbReference type="ChEBI" id="CHEBI:29985"/>
        <dbReference type="ChEBI" id="CHEBI:30616"/>
        <dbReference type="ChEBI" id="CHEBI:43474"/>
        <dbReference type="ChEBI" id="CHEBI:141005"/>
        <dbReference type="ChEBI" id="CHEBI:456216"/>
        <dbReference type="EC" id="6.3.2.17"/>
    </reaction>
</comment>
<evidence type="ECO:0000256" key="20">
    <source>
        <dbReference type="ARBA" id="ARBA00047808"/>
    </source>
</evidence>
<evidence type="ECO:0000256" key="10">
    <source>
        <dbReference type="ARBA" id="ARBA00022598"/>
    </source>
</evidence>
<reference evidence="26" key="1">
    <citation type="submission" date="2023-07" db="EMBL/GenBank/DDBJ databases">
        <title>Functional and genomic diversity of the sorghum phyllosphere microbiome.</title>
        <authorList>
            <person name="Shade A."/>
        </authorList>
    </citation>
    <scope>NUCLEOTIDE SEQUENCE</scope>
    <source>
        <strain evidence="26">SORGH_AS_0908</strain>
    </source>
</reference>
<protein>
    <recommendedName>
        <fullName evidence="9">Dihydrofolate synthase/folylpolyglutamate synthase</fullName>
        <ecNumber evidence="7">6.3.2.12</ecNumber>
        <ecNumber evidence="8">6.3.2.17</ecNumber>
    </recommendedName>
    <alternativeName>
        <fullName evidence="18">Folylpoly-gamma-glutamate synthetase-dihydrofolate synthetase</fullName>
    </alternativeName>
    <alternativeName>
        <fullName evidence="16">Folylpolyglutamate synthetase</fullName>
    </alternativeName>
    <alternativeName>
        <fullName evidence="17">Tetrahydrofolylpolyglutamate synthase</fullName>
    </alternativeName>
</protein>
<dbReference type="Gene3D" id="3.40.1190.10">
    <property type="entry name" value="Mur-like, catalytic domain"/>
    <property type="match status" value="1"/>
</dbReference>
<dbReference type="Gene3D" id="3.90.190.20">
    <property type="entry name" value="Mur ligase, C-terminal domain"/>
    <property type="match status" value="1"/>
</dbReference>
<evidence type="ECO:0000256" key="21">
    <source>
        <dbReference type="ARBA" id="ARBA00049035"/>
    </source>
</evidence>
<comment type="cofactor">
    <cofactor evidence="1">
        <name>Mg(2+)</name>
        <dbReference type="ChEBI" id="CHEBI:18420"/>
    </cofactor>
</comment>
<keyword evidence="11" id="KW-0479">Metal-binding</keyword>
<evidence type="ECO:0000259" key="24">
    <source>
        <dbReference type="Pfam" id="PF02875"/>
    </source>
</evidence>
<feature type="domain" description="Mur ligase C-terminal" evidence="24">
    <location>
        <begin position="298"/>
        <end position="420"/>
    </location>
</feature>
<evidence type="ECO:0000256" key="14">
    <source>
        <dbReference type="ARBA" id="ARBA00022842"/>
    </source>
</evidence>
<dbReference type="GO" id="GO:0046656">
    <property type="term" value="P:folic acid biosynthetic process"/>
    <property type="evidence" value="ECO:0007669"/>
    <property type="project" value="UniProtKB-KW"/>
</dbReference>
<dbReference type="EC" id="6.3.2.17" evidence="8"/>
<keyword evidence="13 23" id="KW-0067">ATP-binding</keyword>
<evidence type="ECO:0000256" key="13">
    <source>
        <dbReference type="ARBA" id="ARBA00022840"/>
    </source>
</evidence>
<dbReference type="InterPro" id="IPR036565">
    <property type="entry name" value="Mur-like_cat_sf"/>
</dbReference>
<dbReference type="EMBL" id="JAUTBB010000001">
    <property type="protein sequence ID" value="MDQ1119858.1"/>
    <property type="molecule type" value="Genomic_DNA"/>
</dbReference>
<organism evidence="26 27">
    <name type="scientific">Pseudoxanthomonas winnipegensis</name>
    <dbReference type="NCBI Taxonomy" id="2480810"/>
    <lineage>
        <taxon>Bacteria</taxon>
        <taxon>Pseudomonadati</taxon>
        <taxon>Pseudomonadota</taxon>
        <taxon>Gammaproteobacteria</taxon>
        <taxon>Lysobacterales</taxon>
        <taxon>Lysobacteraceae</taxon>
        <taxon>Pseudoxanthomonas</taxon>
    </lineage>
</organism>
<keyword evidence="10 23" id="KW-0436">Ligase</keyword>
<evidence type="ECO:0000256" key="6">
    <source>
        <dbReference type="ARBA" id="ARBA00011245"/>
    </source>
</evidence>
<dbReference type="Proteomes" id="UP001234354">
    <property type="component" value="Unassembled WGS sequence"/>
</dbReference>
<evidence type="ECO:0000259" key="25">
    <source>
        <dbReference type="Pfam" id="PF08245"/>
    </source>
</evidence>